<feature type="compositionally biased region" description="Polar residues" evidence="1">
    <location>
        <begin position="59"/>
        <end position="76"/>
    </location>
</feature>
<feature type="region of interest" description="Disordered" evidence="1">
    <location>
        <begin position="56"/>
        <end position="86"/>
    </location>
</feature>
<reference evidence="2 3" key="1">
    <citation type="journal article" date="2019" name="G3 (Bethesda)">
        <title>Sequencing of a Wild Apple (Malus baccata) Genome Unravels the Differences Between Cultivated and Wild Apple Species Regarding Disease Resistance and Cold Tolerance.</title>
        <authorList>
            <person name="Chen X."/>
        </authorList>
    </citation>
    <scope>NUCLEOTIDE SEQUENCE [LARGE SCALE GENOMIC DNA]</scope>
    <source>
        <strain evidence="3">cv. Shandingzi</strain>
        <tissue evidence="2">Leaves</tissue>
    </source>
</reference>
<organism evidence="2 3">
    <name type="scientific">Malus baccata</name>
    <name type="common">Siberian crab apple</name>
    <name type="synonym">Pyrus baccata</name>
    <dbReference type="NCBI Taxonomy" id="106549"/>
    <lineage>
        <taxon>Eukaryota</taxon>
        <taxon>Viridiplantae</taxon>
        <taxon>Streptophyta</taxon>
        <taxon>Embryophyta</taxon>
        <taxon>Tracheophyta</taxon>
        <taxon>Spermatophyta</taxon>
        <taxon>Magnoliopsida</taxon>
        <taxon>eudicotyledons</taxon>
        <taxon>Gunneridae</taxon>
        <taxon>Pentapetalae</taxon>
        <taxon>rosids</taxon>
        <taxon>fabids</taxon>
        <taxon>Rosales</taxon>
        <taxon>Rosaceae</taxon>
        <taxon>Amygdaloideae</taxon>
        <taxon>Maleae</taxon>
        <taxon>Malus</taxon>
    </lineage>
</organism>
<gene>
    <name evidence="2" type="ORF">C1H46_021639</name>
</gene>
<proteinExistence type="predicted"/>
<comment type="caution">
    <text evidence="2">The sequence shown here is derived from an EMBL/GenBank/DDBJ whole genome shotgun (WGS) entry which is preliminary data.</text>
</comment>
<dbReference type="Proteomes" id="UP000315295">
    <property type="component" value="Unassembled WGS sequence"/>
</dbReference>
<evidence type="ECO:0000256" key="1">
    <source>
        <dbReference type="SAM" id="MobiDB-lite"/>
    </source>
</evidence>
<sequence length="86" mass="9551">MVFASKTSKLHKVSPYNLPLTRVYSRKEGQAFVESHLDILNQYLLNEILDLEAKREGKCSSSDDPVSNVPTDPSTSAREKGVGKID</sequence>
<protein>
    <submittedName>
        <fullName evidence="2">Uncharacterized protein</fullName>
    </submittedName>
</protein>
<accession>A0A540M204</accession>
<evidence type="ECO:0000313" key="3">
    <source>
        <dbReference type="Proteomes" id="UP000315295"/>
    </source>
</evidence>
<keyword evidence="3" id="KW-1185">Reference proteome</keyword>
<dbReference type="AlphaFoldDB" id="A0A540M204"/>
<feature type="compositionally biased region" description="Basic and acidic residues" evidence="1">
    <location>
        <begin position="77"/>
        <end position="86"/>
    </location>
</feature>
<dbReference type="EMBL" id="VIEB01000386">
    <property type="protein sequence ID" value="TQD92761.1"/>
    <property type="molecule type" value="Genomic_DNA"/>
</dbReference>
<evidence type="ECO:0000313" key="2">
    <source>
        <dbReference type="EMBL" id="TQD92761.1"/>
    </source>
</evidence>
<name>A0A540M204_MALBA</name>